<dbReference type="InterPro" id="IPR000477">
    <property type="entry name" value="RT_dom"/>
</dbReference>
<keyword evidence="4" id="KW-1185">Reference proteome</keyword>
<feature type="domain" description="Reverse transcriptase" evidence="2">
    <location>
        <begin position="374"/>
        <end position="502"/>
    </location>
</feature>
<comment type="caution">
    <text evidence="3">The sequence shown here is derived from an EMBL/GenBank/DDBJ whole genome shotgun (WGS) entry which is preliminary data.</text>
</comment>
<accession>A0A812WCE9</accession>
<dbReference type="EMBL" id="CAJNJA010032468">
    <property type="protein sequence ID" value="CAE7667555.1"/>
    <property type="molecule type" value="Genomic_DNA"/>
</dbReference>
<dbReference type="InterPro" id="IPR043502">
    <property type="entry name" value="DNA/RNA_pol_sf"/>
</dbReference>
<protein>
    <recommendedName>
        <fullName evidence="2">Reverse transcriptase domain-containing protein</fullName>
    </recommendedName>
</protein>
<dbReference type="Proteomes" id="UP000601435">
    <property type="component" value="Unassembled WGS sequence"/>
</dbReference>
<dbReference type="PANTHER" id="PTHR19446">
    <property type="entry name" value="REVERSE TRANSCRIPTASES"/>
    <property type="match status" value="1"/>
</dbReference>
<reference evidence="3" key="1">
    <citation type="submission" date="2021-02" db="EMBL/GenBank/DDBJ databases">
        <authorList>
            <person name="Dougan E. K."/>
            <person name="Rhodes N."/>
            <person name="Thang M."/>
            <person name="Chan C."/>
        </authorList>
    </citation>
    <scope>NUCLEOTIDE SEQUENCE</scope>
</reference>
<proteinExistence type="predicted"/>
<feature type="region of interest" description="Disordered" evidence="1">
    <location>
        <begin position="1072"/>
        <end position="1093"/>
    </location>
</feature>
<organism evidence="3 4">
    <name type="scientific">Symbiodinium necroappetens</name>
    <dbReference type="NCBI Taxonomy" id="1628268"/>
    <lineage>
        <taxon>Eukaryota</taxon>
        <taxon>Sar</taxon>
        <taxon>Alveolata</taxon>
        <taxon>Dinophyceae</taxon>
        <taxon>Suessiales</taxon>
        <taxon>Symbiodiniaceae</taxon>
        <taxon>Symbiodinium</taxon>
    </lineage>
</organism>
<dbReference type="Gene3D" id="3.30.160.60">
    <property type="entry name" value="Classic Zinc Finger"/>
    <property type="match status" value="1"/>
</dbReference>
<feature type="compositionally biased region" description="Basic and acidic residues" evidence="1">
    <location>
        <begin position="773"/>
        <end position="787"/>
    </location>
</feature>
<evidence type="ECO:0000313" key="4">
    <source>
        <dbReference type="Proteomes" id="UP000601435"/>
    </source>
</evidence>
<dbReference type="Pfam" id="PF00078">
    <property type="entry name" value="RVT_1"/>
    <property type="match status" value="1"/>
</dbReference>
<sequence>VMTYNLGGMTMTAYDTLRNLQGHPWMAIYYFTGSGRVRCESQLVNLDLISAYQWVRKDSTHKDPEQLRNKFWSVLGGLLGGLPRRNMLVLGGDFNSMVEKAPSIERLLPAPLPTVFRWPNSTSEDPAVTEGIREMWRRHRALKTRQAGSARKQVFSAWIRYRDFMRAWRALRAISRNARKRWLESQVTQAEEAAGKHDMRTVYKIIQRIAPKRRYEPVRIRGDDGRLLNKNQQFQALLAYFRAAFGGTPLPDCESSCADPHFTLPEIELAIRQLKNAKAVPAASPTAEVWKHCSPELAVYFQTIFQHSRLQEQVQDWLASKPQFAYIAGRSGDEAISRVFQRCRSARESLKAGADNVHAKRAGVPRVSCSGGALLSIDLSRAFDTVPRRALSQALRAAGVDSELHDLVLDLHEHCQYEISQGQYADKFDMQCGVRQGCSLSPLLYAIFTGWVYDIIKDRTNEAWAREFITMYADDTVLQWHVRSVQVLREIGMSVNSSKSKELLQWLKNQPQVDAHEVCGQYFGSMQHLLSHHARKHPDATIPAATGAYYEHTVDGMPECRHCGAKFNRVAAMRKHLKGACPVLFAQRRATAADVSTGEVPQRSEELLTGHTCRAPMDGCSDVPLVQQTEYCAVARTSWKQILRQPHFVCSLRTHCAVCRQWLSMQGPGVKQHYRLAHPNIWNLKAEAVSRSKGLGLSYTRPCSYCQQDFKDPRAHVPRCGAVFQASITALWISQDHGRQCGSEMAEVARREYAEVMGAIPAPLPSLMTATRRKPEEDKATEEDRQPKYPRPGSETQKGQGQRRGKGNWGRNSWDSANWSRSSGWGEQGDTGDKQPSEPDYATQALLRSMTKLVIRHEEELARLRVDTSWMLFIDTHEEGILPLLQQAAEQWQIKCEARAVTTGLRTVLFLAMVTEAKRRLELMLEPEQQQRATNVGWMGQGPTALTPVWNYHVWNPERMQQERSERPPLCHQTALQHLQTLIDCCVIPNVLTRCKATRGLEGEHTSPVVPFMLSLSLRNEATARCHQALAALDGNASLKPSGVRLRPERGQPSQLCRELADHYLKVSYTDTARPKARAQKKPSPPRTTQVPQATLQNPHSLCYMNSVAQSIAWQGQLSSAPLLCYGQASFALQMVLRPGRPTLHRSLPWLPYVQTWSHVAQQHDASEYFQHVLRIAQPPAYDGAWEARYSNPHQVTDGGTLRSPLLLEACGPDLQAAVDNWHVQPAVHALNQHAGLVLLPGAVIGVPRFTASTGLQVRHYQAALSVPSPAAVAAHPEAWYQTALEESLLLDALRHLIPDERPLCIPPAASMASRNDIIELARKLLSPAEYENFLLYANALSQHLLHMTEDLFPAAPACDLGPPAHPAEATARLYMDVQQGSLWTAVRAIVVELPFKTQQRQLSAKPVLTFSAGAYGHRSYVGLHKHTLQTPTVCRMVNALIRGL</sequence>
<feature type="region of interest" description="Disordered" evidence="1">
    <location>
        <begin position="764"/>
        <end position="839"/>
    </location>
</feature>
<feature type="compositionally biased region" description="Polar residues" evidence="1">
    <location>
        <begin position="813"/>
        <end position="825"/>
    </location>
</feature>
<feature type="non-terminal residue" evidence="3">
    <location>
        <position position="1"/>
    </location>
</feature>
<dbReference type="SUPFAM" id="SSF56672">
    <property type="entry name" value="DNA/RNA polymerases"/>
    <property type="match status" value="1"/>
</dbReference>
<evidence type="ECO:0000313" key="3">
    <source>
        <dbReference type="EMBL" id="CAE7667555.1"/>
    </source>
</evidence>
<feature type="non-terminal residue" evidence="3">
    <location>
        <position position="1445"/>
    </location>
</feature>
<gene>
    <name evidence="3" type="ORF">SNEC2469_LOCUS19077</name>
</gene>
<evidence type="ECO:0000259" key="2">
    <source>
        <dbReference type="Pfam" id="PF00078"/>
    </source>
</evidence>
<name>A0A812WCE9_9DINO</name>
<evidence type="ECO:0000256" key="1">
    <source>
        <dbReference type="SAM" id="MobiDB-lite"/>
    </source>
</evidence>
<dbReference type="OrthoDB" id="413360at2759"/>